<evidence type="ECO:0000256" key="3">
    <source>
        <dbReference type="ARBA" id="ARBA00022723"/>
    </source>
</evidence>
<gene>
    <name evidence="11" type="ORF">RH061_14015</name>
</gene>
<keyword evidence="4" id="KW-0227">DNA damage</keyword>
<feature type="domain" description="HhH-GPD" evidence="10">
    <location>
        <begin position="43"/>
        <end position="187"/>
    </location>
</feature>
<evidence type="ECO:0000256" key="1">
    <source>
        <dbReference type="ARBA" id="ARBA00001966"/>
    </source>
</evidence>
<dbReference type="SMART" id="SM00478">
    <property type="entry name" value="ENDO3c"/>
    <property type="match status" value="1"/>
</dbReference>
<comment type="cofactor">
    <cofactor evidence="1">
        <name>[4Fe-4S] cluster</name>
        <dbReference type="ChEBI" id="CHEBI:49883"/>
    </cofactor>
</comment>
<keyword evidence="7" id="KW-0411">Iron-sulfur</keyword>
<dbReference type="Gene3D" id="1.10.1670.10">
    <property type="entry name" value="Helix-hairpin-Helix base-excision DNA repair enzymes (C-terminal)"/>
    <property type="match status" value="1"/>
</dbReference>
<keyword evidence="9" id="KW-0326">Glycosidase</keyword>
<keyword evidence="12" id="KW-1185">Reference proteome</keyword>
<keyword evidence="5" id="KW-0378">Hydrolase</keyword>
<evidence type="ECO:0000313" key="12">
    <source>
        <dbReference type="Proteomes" id="UP001303324"/>
    </source>
</evidence>
<keyword evidence="3" id="KW-0479">Metal-binding</keyword>
<evidence type="ECO:0000259" key="10">
    <source>
        <dbReference type="SMART" id="SM00478"/>
    </source>
</evidence>
<evidence type="ECO:0000256" key="2">
    <source>
        <dbReference type="ARBA" id="ARBA00008343"/>
    </source>
</evidence>
<dbReference type="Gene3D" id="1.10.340.30">
    <property type="entry name" value="Hypothetical protein, domain 2"/>
    <property type="match status" value="1"/>
</dbReference>
<dbReference type="InterPro" id="IPR003265">
    <property type="entry name" value="HhH-GPD_domain"/>
</dbReference>
<proteinExistence type="inferred from homology"/>
<dbReference type="EMBL" id="CP134494">
    <property type="protein sequence ID" value="WNF21311.1"/>
    <property type="molecule type" value="Genomic_DNA"/>
</dbReference>
<dbReference type="InterPro" id="IPR011257">
    <property type="entry name" value="DNA_glycosylase"/>
</dbReference>
<dbReference type="PANTHER" id="PTHR42944">
    <property type="entry name" value="ADENINE DNA GLYCOSYLASE"/>
    <property type="match status" value="1"/>
</dbReference>
<dbReference type="InterPro" id="IPR044298">
    <property type="entry name" value="MIG/MutY"/>
</dbReference>
<evidence type="ECO:0000313" key="11">
    <source>
        <dbReference type="EMBL" id="WNF21311.1"/>
    </source>
</evidence>
<accession>A0ABY9VBP2</accession>
<reference evidence="11 12" key="1">
    <citation type="submission" date="2023-09" db="EMBL/GenBank/DDBJ databases">
        <title>Microbial mechanism of fulvic acid promoting antimony reduction mineralization in rice fields.</title>
        <authorList>
            <person name="Chen G."/>
            <person name="Lan J."/>
        </authorList>
    </citation>
    <scope>NUCLEOTIDE SEQUENCE [LARGE SCALE GENOMIC DNA]</scope>
    <source>
        <strain evidence="11 12">PS1</strain>
    </source>
</reference>
<dbReference type="RefSeq" id="WP_311071027.1">
    <property type="nucleotide sequence ID" value="NZ_CP134494.1"/>
</dbReference>
<evidence type="ECO:0000256" key="4">
    <source>
        <dbReference type="ARBA" id="ARBA00022763"/>
    </source>
</evidence>
<keyword evidence="8" id="KW-0234">DNA repair</keyword>
<evidence type="ECO:0000256" key="5">
    <source>
        <dbReference type="ARBA" id="ARBA00022801"/>
    </source>
</evidence>
<sequence length="210" mass="24612">MEIPFGKSEFFIITLLQWEETNFVDFPWRSTSNMWHALVAEVMLQRTRAEQVVPVYEEFSNKYPTPKSYLDDDFSLIFCKLGLPKRQVELQKLAVIFNEKHIPIDKRELLGLPGVGPYISAAFRSFHLGIPDTIIDSNVVRLYGRYFGFKTHAETRREKWFIQFAEKLTPISDNRKYNYGLIDFTRAICRPAPKCNECPLNKKCDFIKSK</sequence>
<evidence type="ECO:0000256" key="6">
    <source>
        <dbReference type="ARBA" id="ARBA00023004"/>
    </source>
</evidence>
<evidence type="ECO:0000256" key="8">
    <source>
        <dbReference type="ARBA" id="ARBA00023204"/>
    </source>
</evidence>
<dbReference type="InterPro" id="IPR023170">
    <property type="entry name" value="HhH_base_excis_C"/>
</dbReference>
<protein>
    <recommendedName>
        <fullName evidence="10">HhH-GPD domain-containing protein</fullName>
    </recommendedName>
</protein>
<keyword evidence="6" id="KW-0408">Iron</keyword>
<evidence type="ECO:0000256" key="7">
    <source>
        <dbReference type="ARBA" id="ARBA00023014"/>
    </source>
</evidence>
<name>A0ABY9VBP2_9BACI</name>
<dbReference type="PANTHER" id="PTHR42944:SF1">
    <property type="entry name" value="ADENINE DNA GLYCOSYLASE"/>
    <property type="match status" value="1"/>
</dbReference>
<dbReference type="Proteomes" id="UP001303324">
    <property type="component" value="Chromosome"/>
</dbReference>
<organism evidence="11 12">
    <name type="scientific">Mesobacillus jeotgali</name>
    <dbReference type="NCBI Taxonomy" id="129985"/>
    <lineage>
        <taxon>Bacteria</taxon>
        <taxon>Bacillati</taxon>
        <taxon>Bacillota</taxon>
        <taxon>Bacilli</taxon>
        <taxon>Bacillales</taxon>
        <taxon>Bacillaceae</taxon>
        <taxon>Mesobacillus</taxon>
    </lineage>
</organism>
<evidence type="ECO:0000256" key="9">
    <source>
        <dbReference type="ARBA" id="ARBA00023295"/>
    </source>
</evidence>
<comment type="similarity">
    <text evidence="2">Belongs to the Nth/MutY family.</text>
</comment>
<dbReference type="SUPFAM" id="SSF48150">
    <property type="entry name" value="DNA-glycosylase"/>
    <property type="match status" value="1"/>
</dbReference>
<dbReference type="CDD" id="cd00056">
    <property type="entry name" value="ENDO3c"/>
    <property type="match status" value="1"/>
</dbReference>